<gene>
    <name evidence="2" type="ORF">pdam_00001248</name>
</gene>
<dbReference type="InterPro" id="IPR019734">
    <property type="entry name" value="TPR_rpt"/>
</dbReference>
<dbReference type="InterPro" id="IPR011990">
    <property type="entry name" value="TPR-like_helical_dom_sf"/>
</dbReference>
<dbReference type="STRING" id="46731.A0A3M6TL70"/>
<name>A0A3M6TL70_POCDA</name>
<organism evidence="2 3">
    <name type="scientific">Pocillopora damicornis</name>
    <name type="common">Cauliflower coral</name>
    <name type="synonym">Millepora damicornis</name>
    <dbReference type="NCBI Taxonomy" id="46731"/>
    <lineage>
        <taxon>Eukaryota</taxon>
        <taxon>Metazoa</taxon>
        <taxon>Cnidaria</taxon>
        <taxon>Anthozoa</taxon>
        <taxon>Hexacorallia</taxon>
        <taxon>Scleractinia</taxon>
        <taxon>Astrocoeniina</taxon>
        <taxon>Pocilloporidae</taxon>
        <taxon>Pocillopora</taxon>
    </lineage>
</organism>
<evidence type="ECO:0000313" key="2">
    <source>
        <dbReference type="EMBL" id="RMX42139.1"/>
    </source>
</evidence>
<keyword evidence="1" id="KW-0802">TPR repeat</keyword>
<proteinExistence type="predicted"/>
<dbReference type="SUPFAM" id="SSF48452">
    <property type="entry name" value="TPR-like"/>
    <property type="match status" value="1"/>
</dbReference>
<evidence type="ECO:0000313" key="3">
    <source>
        <dbReference type="Proteomes" id="UP000275408"/>
    </source>
</evidence>
<dbReference type="PROSITE" id="PS50005">
    <property type="entry name" value="TPR"/>
    <property type="match status" value="1"/>
</dbReference>
<feature type="repeat" description="TPR" evidence="1">
    <location>
        <begin position="65"/>
        <end position="98"/>
    </location>
</feature>
<dbReference type="EMBL" id="RCHS01003423">
    <property type="protein sequence ID" value="RMX42139.1"/>
    <property type="molecule type" value="Genomic_DNA"/>
</dbReference>
<dbReference type="AlphaFoldDB" id="A0A3M6TL70"/>
<dbReference type="Pfam" id="PF13181">
    <property type="entry name" value="TPR_8"/>
    <property type="match status" value="1"/>
</dbReference>
<keyword evidence="3" id="KW-1185">Reference proteome</keyword>
<dbReference type="Gene3D" id="1.25.40.10">
    <property type="entry name" value="Tetratricopeptide repeat domain"/>
    <property type="match status" value="1"/>
</dbReference>
<comment type="caution">
    <text evidence="2">The sequence shown here is derived from an EMBL/GenBank/DDBJ whole genome shotgun (WGS) entry which is preliminary data.</text>
</comment>
<dbReference type="SMART" id="SM00028">
    <property type="entry name" value="TPR"/>
    <property type="match status" value="1"/>
</dbReference>
<protein>
    <submittedName>
        <fullName evidence="2">Uncharacterized protein</fullName>
    </submittedName>
</protein>
<evidence type="ECO:0000256" key="1">
    <source>
        <dbReference type="PROSITE-ProRule" id="PRU00339"/>
    </source>
</evidence>
<accession>A0A3M6TL70</accession>
<reference evidence="2 3" key="1">
    <citation type="journal article" date="2018" name="Sci. Rep.">
        <title>Comparative analysis of the Pocillopora damicornis genome highlights role of immune system in coral evolution.</title>
        <authorList>
            <person name="Cunning R."/>
            <person name="Bay R.A."/>
            <person name="Gillette P."/>
            <person name="Baker A.C."/>
            <person name="Traylor-Knowles N."/>
        </authorList>
    </citation>
    <scope>NUCLEOTIDE SEQUENCE [LARGE SCALE GENOMIC DNA]</scope>
    <source>
        <strain evidence="2">RSMAS</strain>
        <tissue evidence="2">Whole animal</tissue>
    </source>
</reference>
<sequence length="167" mass="19273">MEWTKDEIDKYVAKVRRLCAHECPRLNFQPNKKGFAFAKLYKEVSDYESAKRYLEAYISEKETDFRGHCLMGQLYEGVGELEKAVASYRRSLELNNSQKELVLKVVKLYCSVPVHPERAKAWADRGARLFPGHPDVFSLRLHLLESAEVVDYDALEDLISEELVSIS</sequence>
<dbReference type="Proteomes" id="UP000275408">
    <property type="component" value="Unassembled WGS sequence"/>
</dbReference>